<protein>
    <submittedName>
        <fullName evidence="9">Threonine/serine exporter family protein</fullName>
    </submittedName>
</protein>
<feature type="transmembrane region" description="Helical" evidence="7">
    <location>
        <begin position="195"/>
        <end position="218"/>
    </location>
</feature>
<keyword evidence="4 7" id="KW-1133">Transmembrane helix</keyword>
<comment type="subcellular location">
    <subcellularLocation>
        <location evidence="1">Cell membrane</location>
        <topology evidence="1">Multi-pass membrane protein</topology>
    </subcellularLocation>
</comment>
<evidence type="ECO:0000313" key="9">
    <source>
        <dbReference type="EMBL" id="MBO8432922.1"/>
    </source>
</evidence>
<feature type="domain" description="Threonine/serine exporter-like N-terminal" evidence="8">
    <location>
        <begin position="13"/>
        <end position="250"/>
    </location>
</feature>
<dbReference type="GO" id="GO:0022857">
    <property type="term" value="F:transmembrane transporter activity"/>
    <property type="evidence" value="ECO:0007669"/>
    <property type="project" value="InterPro"/>
</dbReference>
<proteinExistence type="inferred from homology"/>
<dbReference type="AlphaFoldDB" id="A0A9D9H2F8"/>
<feature type="transmembrane region" description="Helical" evidence="7">
    <location>
        <begin position="143"/>
        <end position="161"/>
    </location>
</feature>
<name>A0A9D9H2F8_9BACT</name>
<evidence type="ECO:0000256" key="5">
    <source>
        <dbReference type="ARBA" id="ARBA00023136"/>
    </source>
</evidence>
<dbReference type="PANTHER" id="PTHR34390">
    <property type="entry name" value="UPF0442 PROTEIN YJJB-RELATED"/>
    <property type="match status" value="1"/>
</dbReference>
<keyword evidence="2" id="KW-1003">Cell membrane</keyword>
<accession>A0A9D9H2F8</accession>
<reference evidence="9" key="2">
    <citation type="journal article" date="2021" name="PeerJ">
        <title>Extensive microbial diversity within the chicken gut microbiome revealed by metagenomics and culture.</title>
        <authorList>
            <person name="Gilroy R."/>
            <person name="Ravi A."/>
            <person name="Getino M."/>
            <person name="Pursley I."/>
            <person name="Horton D.L."/>
            <person name="Alikhan N.F."/>
            <person name="Baker D."/>
            <person name="Gharbi K."/>
            <person name="Hall N."/>
            <person name="Watson M."/>
            <person name="Adriaenssens E.M."/>
            <person name="Foster-Nyarko E."/>
            <person name="Jarju S."/>
            <person name="Secka A."/>
            <person name="Antonio M."/>
            <person name="Oren A."/>
            <person name="Chaudhuri R.R."/>
            <person name="La Ragione R."/>
            <person name="Hildebrand F."/>
            <person name="Pallen M.J."/>
        </authorList>
    </citation>
    <scope>NUCLEOTIDE SEQUENCE</scope>
    <source>
        <strain evidence="9">2889</strain>
    </source>
</reference>
<keyword evidence="5 7" id="KW-0472">Membrane</keyword>
<keyword evidence="3 7" id="KW-0812">Transmembrane</keyword>
<gene>
    <name evidence="9" type="ORF">IAB08_06485</name>
</gene>
<evidence type="ECO:0000256" key="6">
    <source>
        <dbReference type="ARBA" id="ARBA00034125"/>
    </source>
</evidence>
<feature type="transmembrane region" description="Helical" evidence="7">
    <location>
        <begin position="168"/>
        <end position="189"/>
    </location>
</feature>
<reference evidence="9" key="1">
    <citation type="submission" date="2020-10" db="EMBL/GenBank/DDBJ databases">
        <authorList>
            <person name="Gilroy R."/>
        </authorList>
    </citation>
    <scope>NUCLEOTIDE SEQUENCE</scope>
    <source>
        <strain evidence="9">2889</strain>
    </source>
</reference>
<dbReference type="GO" id="GO:0005886">
    <property type="term" value="C:plasma membrane"/>
    <property type="evidence" value="ECO:0007669"/>
    <property type="project" value="UniProtKB-SubCell"/>
</dbReference>
<dbReference type="Proteomes" id="UP000823612">
    <property type="component" value="Unassembled WGS sequence"/>
</dbReference>
<dbReference type="GO" id="GO:0015744">
    <property type="term" value="P:succinate transport"/>
    <property type="evidence" value="ECO:0007669"/>
    <property type="project" value="TreeGrafter"/>
</dbReference>
<sequence>MHNSQKLKEITVFIADYASVLLGSGVHCTRVIRNSKRICESFGLDIKMTVFASSIILTLIDQEEDEMCTEVVVIPQVPVSFELNAELSALSWRAHDNPTTIGELRAEYEALLARPRLNSWVVTFMVSLANACFCRLFDGDLGAMAVVFVTTFIGFRFLRFLKKNRIDHFLAVLLVSFVSSALASLSVFFDSVDANIAVATSVLFMVPGVPMITGVIDILENHTLIGFARLMRAVLIVLCLAVGLSISMVIFQKGLL</sequence>
<evidence type="ECO:0000313" key="10">
    <source>
        <dbReference type="Proteomes" id="UP000823612"/>
    </source>
</evidence>
<dbReference type="InterPro" id="IPR050539">
    <property type="entry name" value="ThrE_Dicarb/AminoAcid_Exp"/>
</dbReference>
<dbReference type="InterPro" id="IPR010619">
    <property type="entry name" value="ThrE-like_N"/>
</dbReference>
<comment type="caution">
    <text evidence="9">The sequence shown here is derived from an EMBL/GenBank/DDBJ whole genome shotgun (WGS) entry which is preliminary data.</text>
</comment>
<dbReference type="Pfam" id="PF06738">
    <property type="entry name" value="ThrE"/>
    <property type="match status" value="1"/>
</dbReference>
<comment type="similarity">
    <text evidence="6">Belongs to the ThrE exporter (TC 2.A.79) family.</text>
</comment>
<evidence type="ECO:0000256" key="1">
    <source>
        <dbReference type="ARBA" id="ARBA00004651"/>
    </source>
</evidence>
<dbReference type="PANTHER" id="PTHR34390:SF2">
    <property type="entry name" value="SUCCINATE TRANSPORTER SUBUNIT YJJP-RELATED"/>
    <property type="match status" value="1"/>
</dbReference>
<organism evidence="9 10">
    <name type="scientific">Candidatus Pullibacteroides excrementavium</name>
    <dbReference type="NCBI Taxonomy" id="2840905"/>
    <lineage>
        <taxon>Bacteria</taxon>
        <taxon>Pseudomonadati</taxon>
        <taxon>Bacteroidota</taxon>
        <taxon>Bacteroidia</taxon>
        <taxon>Bacteroidales</taxon>
        <taxon>Candidatus Pullibacteroides</taxon>
    </lineage>
</organism>
<evidence type="ECO:0000256" key="2">
    <source>
        <dbReference type="ARBA" id="ARBA00022475"/>
    </source>
</evidence>
<dbReference type="EMBL" id="JADIMZ010000100">
    <property type="protein sequence ID" value="MBO8432922.1"/>
    <property type="molecule type" value="Genomic_DNA"/>
</dbReference>
<evidence type="ECO:0000256" key="4">
    <source>
        <dbReference type="ARBA" id="ARBA00022989"/>
    </source>
</evidence>
<evidence type="ECO:0000259" key="8">
    <source>
        <dbReference type="Pfam" id="PF06738"/>
    </source>
</evidence>
<evidence type="ECO:0000256" key="7">
    <source>
        <dbReference type="SAM" id="Phobius"/>
    </source>
</evidence>
<evidence type="ECO:0000256" key="3">
    <source>
        <dbReference type="ARBA" id="ARBA00022692"/>
    </source>
</evidence>
<feature type="transmembrane region" description="Helical" evidence="7">
    <location>
        <begin position="230"/>
        <end position="251"/>
    </location>
</feature>